<dbReference type="Pfam" id="PF00201">
    <property type="entry name" value="UDPGT"/>
    <property type="match status" value="1"/>
</dbReference>
<name>A0A5C7GZB8_9ROSI</name>
<dbReference type="OrthoDB" id="5835829at2759"/>
<dbReference type="FunFam" id="3.40.50.2000:FF:000120">
    <property type="entry name" value="UDP-glycosyltransferase 76C1"/>
    <property type="match status" value="1"/>
</dbReference>
<dbReference type="PANTHER" id="PTHR11926:SF1464">
    <property type="entry name" value="UDP-GLYCOSYLTRANSFERASE 76B1-LIKE"/>
    <property type="match status" value="1"/>
</dbReference>
<dbReference type="AlphaFoldDB" id="A0A5C7GZB8"/>
<organism evidence="4 5">
    <name type="scientific">Acer yangbiense</name>
    <dbReference type="NCBI Taxonomy" id="1000413"/>
    <lineage>
        <taxon>Eukaryota</taxon>
        <taxon>Viridiplantae</taxon>
        <taxon>Streptophyta</taxon>
        <taxon>Embryophyta</taxon>
        <taxon>Tracheophyta</taxon>
        <taxon>Spermatophyta</taxon>
        <taxon>Magnoliopsida</taxon>
        <taxon>eudicotyledons</taxon>
        <taxon>Gunneridae</taxon>
        <taxon>Pentapetalae</taxon>
        <taxon>rosids</taxon>
        <taxon>malvids</taxon>
        <taxon>Sapindales</taxon>
        <taxon>Sapindaceae</taxon>
        <taxon>Hippocastanoideae</taxon>
        <taxon>Acereae</taxon>
        <taxon>Acer</taxon>
    </lineage>
</organism>
<comment type="caution">
    <text evidence="4">The sequence shown here is derived from an EMBL/GenBank/DDBJ whole genome shotgun (WGS) entry which is preliminary data.</text>
</comment>
<dbReference type="GO" id="GO:0080044">
    <property type="term" value="F:quercetin 7-O-glucosyltransferase activity"/>
    <property type="evidence" value="ECO:0007669"/>
    <property type="project" value="TreeGrafter"/>
</dbReference>
<keyword evidence="3" id="KW-0808">Transferase</keyword>
<reference evidence="5" key="1">
    <citation type="journal article" date="2019" name="Gigascience">
        <title>De novo genome assembly of the endangered Acer yangbiense, a plant species with extremely small populations endemic to Yunnan Province, China.</title>
        <authorList>
            <person name="Yang J."/>
            <person name="Wariss H.M."/>
            <person name="Tao L."/>
            <person name="Zhang R."/>
            <person name="Yun Q."/>
            <person name="Hollingsworth P."/>
            <person name="Dao Z."/>
            <person name="Luo G."/>
            <person name="Guo H."/>
            <person name="Ma Y."/>
            <person name="Sun W."/>
        </authorList>
    </citation>
    <scope>NUCLEOTIDE SEQUENCE [LARGE SCALE GENOMIC DNA]</scope>
    <source>
        <strain evidence="5">cv. Malutang</strain>
    </source>
</reference>
<dbReference type="InterPro" id="IPR002213">
    <property type="entry name" value="UDP_glucos_trans"/>
</dbReference>
<comment type="similarity">
    <text evidence="1">Belongs to the UDP-glycosyltransferase family.</text>
</comment>
<evidence type="ECO:0000313" key="5">
    <source>
        <dbReference type="Proteomes" id="UP000323000"/>
    </source>
</evidence>
<evidence type="ECO:0008006" key="6">
    <source>
        <dbReference type="Google" id="ProtNLM"/>
    </source>
</evidence>
<dbReference type="Proteomes" id="UP000323000">
    <property type="component" value="Chromosome 12"/>
</dbReference>
<evidence type="ECO:0000256" key="2">
    <source>
        <dbReference type="ARBA" id="ARBA00022676"/>
    </source>
</evidence>
<dbReference type="SUPFAM" id="SSF53756">
    <property type="entry name" value="UDP-Glycosyltransferase/glycogen phosphorylase"/>
    <property type="match status" value="1"/>
</dbReference>
<evidence type="ECO:0000256" key="1">
    <source>
        <dbReference type="ARBA" id="ARBA00009995"/>
    </source>
</evidence>
<sequence length="484" mass="55109">MFRYLFSRFECENTPRNFQKEIKIMENHGDHSHLQQRKKRRLVLFPLPLQGHINPMLQLASILYHKAGFSITIIHTNFNSPNSSNYPHFSFRSIPDGLSETEASTADIIAFDMLLNVKCAVPFQDCLAELLGGGGGDDDVACLITDAVWYFTQAVADSLKLPRIVLRTSNVCSFNAFAAIPLLYEKGCLPMQDFQFETPVLEIPPLRYKDIPIIETHDPENLNRFLKDMVKQTKVSSGIIWNSFQELDELAMTNLKQEFPIPNFPIGPFHKYFPASSSSLLAQDQTSISWLHKQPPKSVIYVSFGSITGVNETEFQEIAWGLANSKLPFLWVVRPGLVCGTEWLEPLPKNFLEMLDGRGQIVKWAPQQEVLAHSSVGVFWTHNGWNSTLESICEGVPMICQPCFGDQLVNARYVCDVWRFGLRLEKKVERGEIERAIRRVILEAEGQKMRERIMILKDKMDTCLKTGGSSYQSLESLINYIMSF</sequence>
<dbReference type="FunFam" id="3.40.50.2000:FF:000040">
    <property type="entry name" value="UDP-glycosyltransferase 76C1"/>
    <property type="match status" value="1"/>
</dbReference>
<dbReference type="Gene3D" id="3.40.50.2000">
    <property type="entry name" value="Glycogen Phosphorylase B"/>
    <property type="match status" value="2"/>
</dbReference>
<dbReference type="PANTHER" id="PTHR11926">
    <property type="entry name" value="GLUCOSYL/GLUCURONOSYL TRANSFERASES"/>
    <property type="match status" value="1"/>
</dbReference>
<accession>A0A5C7GZB8</accession>
<proteinExistence type="inferred from homology"/>
<dbReference type="GO" id="GO:0080043">
    <property type="term" value="F:quercetin 3-O-glucosyltransferase activity"/>
    <property type="evidence" value="ECO:0007669"/>
    <property type="project" value="TreeGrafter"/>
</dbReference>
<evidence type="ECO:0000313" key="4">
    <source>
        <dbReference type="EMBL" id="TXG49879.1"/>
    </source>
</evidence>
<keyword evidence="2" id="KW-0328">Glycosyltransferase</keyword>
<evidence type="ECO:0000256" key="3">
    <source>
        <dbReference type="ARBA" id="ARBA00022679"/>
    </source>
</evidence>
<keyword evidence="5" id="KW-1185">Reference proteome</keyword>
<dbReference type="GO" id="GO:0009863">
    <property type="term" value="P:salicylic acid mediated signaling pathway"/>
    <property type="evidence" value="ECO:0007669"/>
    <property type="project" value="TreeGrafter"/>
</dbReference>
<dbReference type="EMBL" id="VAHF01000012">
    <property type="protein sequence ID" value="TXG49879.1"/>
    <property type="molecule type" value="Genomic_DNA"/>
</dbReference>
<protein>
    <recommendedName>
        <fullName evidence="6">Glycosyltransferase</fullName>
    </recommendedName>
</protein>
<dbReference type="CDD" id="cd03784">
    <property type="entry name" value="GT1_Gtf-like"/>
    <property type="match status" value="1"/>
</dbReference>
<gene>
    <name evidence="4" type="ORF">EZV62_025754</name>
</gene>